<accession>A0A844FY92</accession>
<dbReference type="InterPro" id="IPR001900">
    <property type="entry name" value="RNase_II/R"/>
</dbReference>
<evidence type="ECO:0000259" key="4">
    <source>
        <dbReference type="PROSITE" id="PS50126"/>
    </source>
</evidence>
<dbReference type="InterPro" id="IPR050180">
    <property type="entry name" value="RNR_Ribonuclease"/>
</dbReference>
<dbReference type="EMBL" id="VUNS01000002">
    <property type="protein sequence ID" value="MST95853.1"/>
    <property type="molecule type" value="Genomic_DNA"/>
</dbReference>
<evidence type="ECO:0000313" key="6">
    <source>
        <dbReference type="Proteomes" id="UP000435649"/>
    </source>
</evidence>
<dbReference type="GO" id="GO:0004527">
    <property type="term" value="F:exonuclease activity"/>
    <property type="evidence" value="ECO:0007669"/>
    <property type="project" value="UniProtKB-KW"/>
</dbReference>
<dbReference type="InterPro" id="IPR040476">
    <property type="entry name" value="CSD2"/>
</dbReference>
<keyword evidence="1" id="KW-0540">Nuclease</keyword>
<dbReference type="PROSITE" id="PS50126">
    <property type="entry name" value="S1"/>
    <property type="match status" value="1"/>
</dbReference>
<dbReference type="GO" id="GO:0004540">
    <property type="term" value="F:RNA nuclease activity"/>
    <property type="evidence" value="ECO:0007669"/>
    <property type="project" value="InterPro"/>
</dbReference>
<dbReference type="AlphaFoldDB" id="A0A844FY92"/>
<organism evidence="5 6">
    <name type="scientific">Victivallis lenta</name>
    <dbReference type="NCBI Taxonomy" id="2606640"/>
    <lineage>
        <taxon>Bacteria</taxon>
        <taxon>Pseudomonadati</taxon>
        <taxon>Lentisphaerota</taxon>
        <taxon>Lentisphaeria</taxon>
        <taxon>Victivallales</taxon>
        <taxon>Victivallaceae</taxon>
        <taxon>Victivallis</taxon>
    </lineage>
</organism>
<dbReference type="PANTHER" id="PTHR23355">
    <property type="entry name" value="RIBONUCLEASE"/>
    <property type="match status" value="1"/>
</dbReference>
<dbReference type="PROSITE" id="PS01175">
    <property type="entry name" value="RIBONUCLEASE_II"/>
    <property type="match status" value="1"/>
</dbReference>
<dbReference type="GO" id="GO:0005829">
    <property type="term" value="C:cytosol"/>
    <property type="evidence" value="ECO:0007669"/>
    <property type="project" value="TreeGrafter"/>
</dbReference>
<dbReference type="Pfam" id="PF00773">
    <property type="entry name" value="RNB"/>
    <property type="match status" value="1"/>
</dbReference>
<dbReference type="InterPro" id="IPR013223">
    <property type="entry name" value="RNase_B_OB_dom"/>
</dbReference>
<reference evidence="5 6" key="1">
    <citation type="submission" date="2019-08" db="EMBL/GenBank/DDBJ databases">
        <title>In-depth cultivation of the pig gut microbiome towards novel bacterial diversity and tailored functional studies.</title>
        <authorList>
            <person name="Wylensek D."/>
            <person name="Hitch T.C.A."/>
            <person name="Clavel T."/>
        </authorList>
    </citation>
    <scope>NUCLEOTIDE SEQUENCE [LARGE SCALE GENOMIC DNA]</scope>
    <source>
        <strain evidence="5 6">BBE-744-WT-12</strain>
    </source>
</reference>
<evidence type="ECO:0000313" key="5">
    <source>
        <dbReference type="EMBL" id="MST95853.1"/>
    </source>
</evidence>
<dbReference type="InterPro" id="IPR022966">
    <property type="entry name" value="RNase_II/R_CS"/>
</dbReference>
<comment type="caution">
    <text evidence="5">The sequence shown here is derived from an EMBL/GenBank/DDBJ whole genome shotgun (WGS) entry which is preliminary data.</text>
</comment>
<dbReference type="Pfam" id="PF08206">
    <property type="entry name" value="OB_RNB"/>
    <property type="match status" value="1"/>
</dbReference>
<dbReference type="InterPro" id="IPR012340">
    <property type="entry name" value="NA-bd_OB-fold"/>
</dbReference>
<keyword evidence="6" id="KW-1185">Reference proteome</keyword>
<dbReference type="GO" id="GO:0003723">
    <property type="term" value="F:RNA binding"/>
    <property type="evidence" value="ECO:0007669"/>
    <property type="project" value="InterPro"/>
</dbReference>
<dbReference type="Proteomes" id="UP000435649">
    <property type="component" value="Unassembled WGS sequence"/>
</dbReference>
<dbReference type="PANTHER" id="PTHR23355:SF9">
    <property type="entry name" value="DIS3-LIKE EXONUCLEASE 2"/>
    <property type="match status" value="1"/>
</dbReference>
<evidence type="ECO:0000256" key="3">
    <source>
        <dbReference type="ARBA" id="ARBA00022839"/>
    </source>
</evidence>
<dbReference type="SUPFAM" id="SSF50249">
    <property type="entry name" value="Nucleic acid-binding proteins"/>
    <property type="match status" value="3"/>
</dbReference>
<feature type="domain" description="S1 motif" evidence="4">
    <location>
        <begin position="593"/>
        <end position="671"/>
    </location>
</feature>
<dbReference type="InterPro" id="IPR003029">
    <property type="entry name" value="S1_domain"/>
</dbReference>
<dbReference type="GO" id="GO:0006402">
    <property type="term" value="P:mRNA catabolic process"/>
    <property type="evidence" value="ECO:0007669"/>
    <property type="project" value="TreeGrafter"/>
</dbReference>
<sequence>MECTDEFGLWRVFMKKEKKKRLHRIAERAKVRRERKLETVNGKITITHSGFGFVTLPENEQGEKPEDVFIPPQFVGDAMDGDDVKVALLPPRDDHPGDRDRGPAGKVIEVIGRNREELVGELLAGHRVRPLNKRMPDEIEISGSRNGAKRGDWVKVKLLSHEDGVWRGAVRRVLGRAGVIAADLDAVMAEYDLAPVYSAKDDEEAAKIEPREIAREDHTGALTLTIDPFDAKDFDDALSIAPGEKPSEVVIGVHISDVAAFIAPKSKFDKQAEKRSFSCYLPGRTLPMLPKALTAKISLQAGVNSNAHSVFLTVEKETGRVVSFRRCHTVVKVDHRLNYEEVQEFLDHGKAPADWSDGLKKELRLMLDVTRNMRKYRKAAEGFIELDLPEVRVLCSEADNKILGMVSKMPRESEQLVEECMLAANSAVGTELGEKGIAGIYRVHPQPDPEKIAEFTGIMEDSFGLTPGDLTERKACNAFLAGLPDDPRRPVILSLMLRSMPRAYYLEKPALHFGLGKTRYAHFTSPIRRYPDLIVHQQLWNYDTKTRTRTAATMTRVAADCSMKEENNDAAYFAANDRLKLRYLEERLDAGLDNFYEGVIVKVVANGIQVDIRALGMYGFVERERLPGEFRRSEFGFRQERGHKNYKPGDFIYLQLSHIDFARGTALFVPAGHAR</sequence>
<dbReference type="Gene3D" id="2.40.50.140">
    <property type="entry name" value="Nucleic acid-binding proteins"/>
    <property type="match status" value="1"/>
</dbReference>
<dbReference type="Pfam" id="PF17876">
    <property type="entry name" value="CSD2"/>
    <property type="match status" value="1"/>
</dbReference>
<dbReference type="SMART" id="SM00955">
    <property type="entry name" value="RNB"/>
    <property type="match status" value="1"/>
</dbReference>
<protein>
    <submittedName>
        <fullName evidence="5">VacB/RNase II family 3'-5' exoribonuclease</fullName>
    </submittedName>
</protein>
<proteinExistence type="predicted"/>
<name>A0A844FY92_9BACT</name>
<keyword evidence="2" id="KW-0378">Hydrolase</keyword>
<keyword evidence="3" id="KW-0269">Exonuclease</keyword>
<evidence type="ECO:0000256" key="1">
    <source>
        <dbReference type="ARBA" id="ARBA00022722"/>
    </source>
</evidence>
<evidence type="ECO:0000256" key="2">
    <source>
        <dbReference type="ARBA" id="ARBA00022801"/>
    </source>
</evidence>
<gene>
    <name evidence="5" type="ORF">FYJ85_02190</name>
</gene>